<keyword evidence="4" id="KW-0418">Kinase</keyword>
<dbReference type="PROSITE" id="PS00107">
    <property type="entry name" value="PROTEIN_KINASE_ATP"/>
    <property type="match status" value="1"/>
</dbReference>
<dbReference type="Gene3D" id="1.10.510.10">
    <property type="entry name" value="Transferase(Phosphotransferase) domain 1"/>
    <property type="match status" value="1"/>
</dbReference>
<dbReference type="InterPro" id="IPR011009">
    <property type="entry name" value="Kinase-like_dom_sf"/>
</dbReference>
<feature type="domain" description="Protein kinase" evidence="5">
    <location>
        <begin position="24"/>
        <end position="285"/>
    </location>
</feature>
<evidence type="ECO:0000256" key="2">
    <source>
        <dbReference type="ARBA" id="ARBA00022840"/>
    </source>
</evidence>
<sequence length="401" mass="44415">MPPEVWPPTGIHDIEESNTSCPYVLSKAVLGTGSYSHVYECKNKFTGIHYAAKRYNKKLVYGMESSLQSEFQVLKAVSNGHRNILSMVDYFETNDYFYLVTDLAAGGELFSRITTGKGRLSVSETRAVLLTLLSALAHLHENKIVHRDIKAENILFASRSSKPSSLLLADFGHALTLKDGKMAYDCSGTLSYIAPEVLSRTGHSFPADMWAVGVLTYFMLSGYMPFDCDSDEETKELISKGDFVFEPAEYWSHVPETAKDFIGRCFALDPVKRITAAQALKHPFLLESRPKPSPSFQKLQDAVWKLHKQQSQKSSTNLSALHRRFNSSSSTSVSSNHSIMETDHTLLGERCYSPDKVSAFTTPVTSTTTSREHSQISIHSPTALSLSSSVSGRTGKANFVI</sequence>
<dbReference type="GO" id="GO:0030447">
    <property type="term" value="P:filamentous growth"/>
    <property type="evidence" value="ECO:0007669"/>
    <property type="project" value="UniProtKB-ARBA"/>
</dbReference>
<dbReference type="PANTHER" id="PTHR24347">
    <property type="entry name" value="SERINE/THREONINE-PROTEIN KINASE"/>
    <property type="match status" value="1"/>
</dbReference>
<evidence type="ECO:0000256" key="4">
    <source>
        <dbReference type="RuleBase" id="RU000304"/>
    </source>
</evidence>
<name>A0AA91T497_CLALS</name>
<dbReference type="InterPro" id="IPR017441">
    <property type="entry name" value="Protein_kinase_ATP_BS"/>
</dbReference>
<protein>
    <recommendedName>
        <fullName evidence="5">Protein kinase domain-containing protein</fullName>
    </recommendedName>
</protein>
<comment type="similarity">
    <text evidence="4">Belongs to the protein kinase superfamily.</text>
</comment>
<dbReference type="SUPFAM" id="SSF56112">
    <property type="entry name" value="Protein kinase-like (PK-like)"/>
    <property type="match status" value="1"/>
</dbReference>
<keyword evidence="1 3" id="KW-0547">Nucleotide-binding</keyword>
<dbReference type="Proteomes" id="UP000195602">
    <property type="component" value="Unassembled WGS sequence"/>
</dbReference>
<evidence type="ECO:0000313" key="6">
    <source>
        <dbReference type="EMBL" id="OVF10820.1"/>
    </source>
</evidence>
<dbReference type="InterPro" id="IPR000719">
    <property type="entry name" value="Prot_kinase_dom"/>
</dbReference>
<organism evidence="6 7">
    <name type="scientific">Clavispora lusitaniae</name>
    <name type="common">Candida lusitaniae</name>
    <dbReference type="NCBI Taxonomy" id="36911"/>
    <lineage>
        <taxon>Eukaryota</taxon>
        <taxon>Fungi</taxon>
        <taxon>Dikarya</taxon>
        <taxon>Ascomycota</taxon>
        <taxon>Saccharomycotina</taxon>
        <taxon>Pichiomycetes</taxon>
        <taxon>Metschnikowiaceae</taxon>
        <taxon>Clavispora</taxon>
    </lineage>
</organism>
<dbReference type="Gene3D" id="3.30.200.20">
    <property type="entry name" value="Phosphorylase Kinase, domain 1"/>
    <property type="match status" value="1"/>
</dbReference>
<keyword evidence="4" id="KW-0723">Serine/threonine-protein kinase</keyword>
<dbReference type="PROSITE" id="PS00108">
    <property type="entry name" value="PROTEIN_KINASE_ST"/>
    <property type="match status" value="1"/>
</dbReference>
<dbReference type="GO" id="GO:0005524">
    <property type="term" value="F:ATP binding"/>
    <property type="evidence" value="ECO:0007669"/>
    <property type="project" value="UniProtKB-UniRule"/>
</dbReference>
<dbReference type="AlphaFoldDB" id="A0AA91T497"/>
<dbReference type="InterPro" id="IPR008271">
    <property type="entry name" value="Ser/Thr_kinase_AS"/>
</dbReference>
<reference evidence="6 7" key="1">
    <citation type="submission" date="2017-04" db="EMBL/GenBank/DDBJ databases">
        <title>Draft genome of the yeast Clavispora lusitaniae type strain CBS 6936.</title>
        <authorList>
            <person name="Durrens P."/>
            <person name="Klopp C."/>
            <person name="Biteau N."/>
            <person name="Fitton-Ouhabi V."/>
            <person name="Dementhon K."/>
            <person name="Accoceberry I."/>
            <person name="Sherman D.J."/>
            <person name="Noel T."/>
        </authorList>
    </citation>
    <scope>NUCLEOTIDE SEQUENCE [LARGE SCALE GENOMIC DNA]</scope>
    <source>
        <strain evidence="6 7">CBS 6936</strain>
    </source>
</reference>
<feature type="binding site" evidence="3">
    <location>
        <position position="53"/>
    </location>
    <ligand>
        <name>ATP</name>
        <dbReference type="ChEBI" id="CHEBI:30616"/>
    </ligand>
</feature>
<comment type="caution">
    <text evidence="6">The sequence shown here is derived from an EMBL/GenBank/DDBJ whole genome shotgun (WGS) entry which is preliminary data.</text>
</comment>
<dbReference type="SMART" id="SM00220">
    <property type="entry name" value="S_TKc"/>
    <property type="match status" value="1"/>
</dbReference>
<accession>A0AA91T497</accession>
<dbReference type="FunFam" id="1.10.510.10:FF:000571">
    <property type="entry name" value="Maternal embryonic leucine zipper kinase"/>
    <property type="match status" value="1"/>
</dbReference>
<proteinExistence type="inferred from homology"/>
<evidence type="ECO:0000256" key="3">
    <source>
        <dbReference type="PROSITE-ProRule" id="PRU10141"/>
    </source>
</evidence>
<evidence type="ECO:0000256" key="1">
    <source>
        <dbReference type="ARBA" id="ARBA00022741"/>
    </source>
</evidence>
<dbReference type="PROSITE" id="PS50011">
    <property type="entry name" value="PROTEIN_KINASE_DOM"/>
    <property type="match status" value="1"/>
</dbReference>
<keyword evidence="4" id="KW-0808">Transferase</keyword>
<dbReference type="EMBL" id="LYUB02000001">
    <property type="protein sequence ID" value="OVF10820.1"/>
    <property type="molecule type" value="Genomic_DNA"/>
</dbReference>
<dbReference type="CDD" id="cd05117">
    <property type="entry name" value="STKc_CAMK"/>
    <property type="match status" value="1"/>
</dbReference>
<dbReference type="GO" id="GO:0004674">
    <property type="term" value="F:protein serine/threonine kinase activity"/>
    <property type="evidence" value="ECO:0007669"/>
    <property type="project" value="UniProtKB-KW"/>
</dbReference>
<evidence type="ECO:0000259" key="5">
    <source>
        <dbReference type="PROSITE" id="PS50011"/>
    </source>
</evidence>
<dbReference type="KEGG" id="clus:A9F13_01g02442"/>
<keyword evidence="2 3" id="KW-0067">ATP-binding</keyword>
<evidence type="ECO:0000313" key="7">
    <source>
        <dbReference type="Proteomes" id="UP000195602"/>
    </source>
</evidence>
<gene>
    <name evidence="6" type="ORF">A9F13_01g02442</name>
</gene>
<dbReference type="Pfam" id="PF00069">
    <property type="entry name" value="Pkinase"/>
    <property type="match status" value="1"/>
</dbReference>